<evidence type="ECO:0000313" key="3">
    <source>
        <dbReference type="Proteomes" id="UP000024404"/>
    </source>
</evidence>
<dbReference type="Proteomes" id="UP000024404">
    <property type="component" value="Unassembled WGS sequence"/>
</dbReference>
<dbReference type="EMBL" id="CMVM020000211">
    <property type="status" value="NOT_ANNOTATED_CDS"/>
    <property type="molecule type" value="Genomic_DNA"/>
</dbReference>
<proteinExistence type="predicted"/>
<name>A0A8R1Y0A2_ONCVO</name>
<protein>
    <submittedName>
        <fullName evidence="2">Uncharacterized protein</fullName>
    </submittedName>
</protein>
<accession>A0A8R1Y0A2</accession>
<keyword evidence="1" id="KW-0812">Transmembrane</keyword>
<dbReference type="AlphaFoldDB" id="A0A8R1Y0A2"/>
<organism evidence="2 3">
    <name type="scientific">Onchocerca volvulus</name>
    <dbReference type="NCBI Taxonomy" id="6282"/>
    <lineage>
        <taxon>Eukaryota</taxon>
        <taxon>Metazoa</taxon>
        <taxon>Ecdysozoa</taxon>
        <taxon>Nematoda</taxon>
        <taxon>Chromadorea</taxon>
        <taxon>Rhabditida</taxon>
        <taxon>Spirurina</taxon>
        <taxon>Spiruromorpha</taxon>
        <taxon>Filarioidea</taxon>
        <taxon>Onchocercidae</taxon>
        <taxon>Onchocerca</taxon>
    </lineage>
</organism>
<keyword evidence="1" id="KW-0472">Membrane</keyword>
<evidence type="ECO:0000313" key="2">
    <source>
        <dbReference type="EnsemblMetazoa" id="OVOC7505.1"/>
    </source>
</evidence>
<sequence>MLVENISENEQLKNKQFLGNLKAISNNFKKASPSSMTLISLVAPTISEYLRDYHFPVKYQSPLSLLVAPTITIVLFTIYKFTD</sequence>
<reference evidence="3" key="1">
    <citation type="submission" date="2013-10" db="EMBL/GenBank/DDBJ databases">
        <title>Genome sequencing of Onchocerca volvulus.</title>
        <authorList>
            <person name="Cotton J."/>
            <person name="Tsai J."/>
            <person name="Stanley E."/>
            <person name="Tracey A."/>
            <person name="Holroyd N."/>
            <person name="Lustigman S."/>
            <person name="Berriman M."/>
        </authorList>
    </citation>
    <scope>NUCLEOTIDE SEQUENCE</scope>
</reference>
<feature type="transmembrane region" description="Helical" evidence="1">
    <location>
        <begin position="59"/>
        <end position="79"/>
    </location>
</feature>
<keyword evidence="1" id="KW-1133">Transmembrane helix</keyword>
<keyword evidence="3" id="KW-1185">Reference proteome</keyword>
<reference evidence="2" key="2">
    <citation type="submission" date="2022-06" db="UniProtKB">
        <authorList>
            <consortium name="EnsemblMetazoa"/>
        </authorList>
    </citation>
    <scope>IDENTIFICATION</scope>
</reference>
<evidence type="ECO:0000256" key="1">
    <source>
        <dbReference type="SAM" id="Phobius"/>
    </source>
</evidence>
<dbReference type="EnsemblMetazoa" id="OVOC7505.1">
    <property type="protein sequence ID" value="OVOC7505.1"/>
    <property type="gene ID" value="WBGene00244314"/>
</dbReference>